<comment type="subunit">
    <text evidence="6">The basal body constitutes a major portion of the flagellar organelle and consists of a number of rings mounted on a central rod.</text>
</comment>
<dbReference type="NCBIfam" id="TIGR01396">
    <property type="entry name" value="FlgB"/>
    <property type="match status" value="1"/>
</dbReference>
<evidence type="ECO:0000256" key="4">
    <source>
        <dbReference type="ARBA" id="ARBA00023143"/>
    </source>
</evidence>
<protein>
    <recommendedName>
        <fullName evidence="3 6">Flagellar basal body rod protein FlgB</fullName>
    </recommendedName>
</protein>
<evidence type="ECO:0000256" key="2">
    <source>
        <dbReference type="ARBA" id="ARBA00009677"/>
    </source>
</evidence>
<reference evidence="9" key="1">
    <citation type="journal article" date="2019" name="Int. J. Syst. Evol. Microbiol.">
        <title>The Global Catalogue of Microorganisms (GCM) 10K type strain sequencing project: providing services to taxonomists for standard genome sequencing and annotation.</title>
        <authorList>
            <consortium name="The Broad Institute Genomics Platform"/>
            <consortium name="The Broad Institute Genome Sequencing Center for Infectious Disease"/>
            <person name="Wu L."/>
            <person name="Ma J."/>
        </authorList>
    </citation>
    <scope>NUCLEOTIDE SEQUENCE [LARGE SCALE GENOMIC DNA]</scope>
    <source>
        <strain evidence="9">DFY28</strain>
    </source>
</reference>
<proteinExistence type="inferred from homology"/>
<evidence type="ECO:0000256" key="5">
    <source>
        <dbReference type="ARBA" id="ARBA00024934"/>
    </source>
</evidence>
<comment type="caution">
    <text evidence="8">The sequence shown here is derived from an EMBL/GenBank/DDBJ whole genome shotgun (WGS) entry which is preliminary data.</text>
</comment>
<keyword evidence="8" id="KW-0282">Flagellum</keyword>
<accession>A0ABW4MW86</accession>
<dbReference type="RefSeq" id="WP_377281013.1">
    <property type="nucleotide sequence ID" value="NZ_JBHRSI010000003.1"/>
</dbReference>
<dbReference type="PIRSF" id="PIRSF002889">
    <property type="entry name" value="Rod_FlgB"/>
    <property type="match status" value="1"/>
</dbReference>
<name>A0ABW4MW86_9CAUL</name>
<evidence type="ECO:0000256" key="3">
    <source>
        <dbReference type="ARBA" id="ARBA00014376"/>
    </source>
</evidence>
<gene>
    <name evidence="8" type="primary">flgB</name>
    <name evidence="8" type="ORF">ACFSC0_02045</name>
</gene>
<evidence type="ECO:0000256" key="7">
    <source>
        <dbReference type="SAM" id="MobiDB-lite"/>
    </source>
</evidence>
<keyword evidence="8" id="KW-0969">Cilium</keyword>
<feature type="region of interest" description="Disordered" evidence="7">
    <location>
        <begin position="57"/>
        <end position="83"/>
    </location>
</feature>
<keyword evidence="8" id="KW-0966">Cell projection</keyword>
<dbReference type="NCBIfam" id="NF004654">
    <property type="entry name" value="PRK06004.1"/>
    <property type="match status" value="1"/>
</dbReference>
<dbReference type="Proteomes" id="UP001597237">
    <property type="component" value="Unassembled WGS sequence"/>
</dbReference>
<keyword evidence="9" id="KW-1185">Reference proteome</keyword>
<dbReference type="EMBL" id="JBHUEY010000001">
    <property type="protein sequence ID" value="MFD1782160.1"/>
    <property type="molecule type" value="Genomic_DNA"/>
</dbReference>
<comment type="similarity">
    <text evidence="2 6">Belongs to the flagella basal body rod proteins family.</text>
</comment>
<evidence type="ECO:0000313" key="8">
    <source>
        <dbReference type="EMBL" id="MFD1782160.1"/>
    </source>
</evidence>
<evidence type="ECO:0000313" key="9">
    <source>
        <dbReference type="Proteomes" id="UP001597237"/>
    </source>
</evidence>
<dbReference type="InterPro" id="IPR006300">
    <property type="entry name" value="FlgB"/>
</dbReference>
<keyword evidence="4 6" id="KW-0975">Bacterial flagellum</keyword>
<comment type="subcellular location">
    <subcellularLocation>
        <location evidence="1 6">Bacterial flagellum basal body</location>
    </subcellularLocation>
</comment>
<sequence>MNLGEIPLFAMLKSRLGHLSERQRLIAQNVANSDTPGYRPQDLKPFGFQAHLAAAASGGADQPARTNKAHLSGTVRRAGPHRAVEGKDSEVTLDGNAVSLEEQMLKMAEARMSYDAAIGFYQKSMGLLRMAARTPK</sequence>
<evidence type="ECO:0000256" key="1">
    <source>
        <dbReference type="ARBA" id="ARBA00004117"/>
    </source>
</evidence>
<evidence type="ECO:0000256" key="6">
    <source>
        <dbReference type="PIRNR" id="PIRNR002889"/>
    </source>
</evidence>
<comment type="function">
    <text evidence="5 6">Structural component of flagellum, the bacterial motility apparatus. Part of the rod structure of flagellar basal body.</text>
</comment>
<organism evidence="8 9">
    <name type="scientific">Phenylobacterium terrae</name>
    <dbReference type="NCBI Taxonomy" id="2665495"/>
    <lineage>
        <taxon>Bacteria</taxon>
        <taxon>Pseudomonadati</taxon>
        <taxon>Pseudomonadota</taxon>
        <taxon>Alphaproteobacteria</taxon>
        <taxon>Caulobacterales</taxon>
        <taxon>Caulobacteraceae</taxon>
        <taxon>Phenylobacterium</taxon>
    </lineage>
</organism>